<evidence type="ECO:0000313" key="2">
    <source>
        <dbReference type="Proteomes" id="UP000054937"/>
    </source>
</evidence>
<keyword evidence="2" id="KW-1185">Reference proteome</keyword>
<dbReference type="AlphaFoldDB" id="A0A0V0QTS5"/>
<name>A0A0V0QTS5_PSEPJ</name>
<evidence type="ECO:0000313" key="1">
    <source>
        <dbReference type="EMBL" id="KRX05565.1"/>
    </source>
</evidence>
<dbReference type="Proteomes" id="UP000054937">
    <property type="component" value="Unassembled WGS sequence"/>
</dbReference>
<organism evidence="1 2">
    <name type="scientific">Pseudocohnilembus persalinus</name>
    <name type="common">Ciliate</name>
    <dbReference type="NCBI Taxonomy" id="266149"/>
    <lineage>
        <taxon>Eukaryota</taxon>
        <taxon>Sar</taxon>
        <taxon>Alveolata</taxon>
        <taxon>Ciliophora</taxon>
        <taxon>Intramacronucleata</taxon>
        <taxon>Oligohymenophorea</taxon>
        <taxon>Scuticociliatia</taxon>
        <taxon>Philasterida</taxon>
        <taxon>Pseudocohnilembidae</taxon>
        <taxon>Pseudocohnilembus</taxon>
    </lineage>
</organism>
<sequence length="615" mass="74381">MNRIHPQIQNQQQEAFNTSTNLNQEYEQNEDRLQISENEYYLQQLQICHQITNDLQDFLLNIYQNTNQIRNQQLSFSNLVLEYIDKSLDIVDEKIKKDDEELRQKLSAAQKFCYLNLNGRQIMRQIVYGKEILFENQDDIQFSSQLFRLSASEFLAKYSFDKNEIDKKKYPFLKLVDTEQNFQIVWSLQDIFEKQKSQNELEYIKQEEYDSFTIDTTQIKKGTTISLDFNCQIDQFGYNSQGQSEFKDYFQDYSINQVQNEQKDESQVIKYHADIDYPIEISEKQEEQKQIQDFQQNQSYNRCNSQNYDQEQYKGENYQQNQSLELDFGDDQNQDQFSGYQQEQLQSSQCLYQETHQYEFKTEEQQEMALQTILENMEKNNNNDQNQQQQISFSYFLKEYIDKSLDIIENKIQQQNEKLYEVLDQAKIFCYLNLNGRKIMRQIFLYKKLMFEKQADIFLAIEFSNMSQSQFQAHYSLYEDKSLLDNLFGIFTRYVQKDMISIINTLNYLKQNNNDRSIQYLHNKIRCNKEYPLFGIDYEFDDMEQFYSSNNKYLLLREKKYPFLKLVDTEQNFQIVWSLQDIFEKQKSQRELEQIKLEEYDTFTIDTIQIKKGQK</sequence>
<accession>A0A0V0QTS5</accession>
<dbReference type="InParanoid" id="A0A0V0QTS5"/>
<proteinExistence type="predicted"/>
<gene>
    <name evidence="1" type="ORF">PPERSA_12743</name>
</gene>
<dbReference type="EMBL" id="LDAU01000106">
    <property type="protein sequence ID" value="KRX05565.1"/>
    <property type="molecule type" value="Genomic_DNA"/>
</dbReference>
<reference evidence="1 2" key="1">
    <citation type="journal article" date="2015" name="Sci. Rep.">
        <title>Genome of the facultative scuticociliatosis pathogen Pseudocohnilembus persalinus provides insight into its virulence through horizontal gene transfer.</title>
        <authorList>
            <person name="Xiong J."/>
            <person name="Wang G."/>
            <person name="Cheng J."/>
            <person name="Tian M."/>
            <person name="Pan X."/>
            <person name="Warren A."/>
            <person name="Jiang C."/>
            <person name="Yuan D."/>
            <person name="Miao W."/>
        </authorList>
    </citation>
    <scope>NUCLEOTIDE SEQUENCE [LARGE SCALE GENOMIC DNA]</scope>
    <source>
        <strain evidence="1">36N120E</strain>
    </source>
</reference>
<protein>
    <submittedName>
        <fullName evidence="1">Uncharacterized protein</fullName>
    </submittedName>
</protein>
<comment type="caution">
    <text evidence="1">The sequence shown here is derived from an EMBL/GenBank/DDBJ whole genome shotgun (WGS) entry which is preliminary data.</text>
</comment>